<dbReference type="AlphaFoldDB" id="A0A453HI11"/>
<dbReference type="InterPro" id="IPR024709">
    <property type="entry name" value="FucosylTrfase_pln"/>
</dbReference>
<evidence type="ECO:0000313" key="7">
    <source>
        <dbReference type="EnsemblPlants" id="AET4Gv20195400.13"/>
    </source>
</evidence>
<keyword evidence="2" id="KW-0328">Glycosyltransferase</keyword>
<reference evidence="8" key="1">
    <citation type="journal article" date="2014" name="Science">
        <title>Ancient hybridizations among the ancestral genomes of bread wheat.</title>
        <authorList>
            <consortium name="International Wheat Genome Sequencing Consortium,"/>
            <person name="Marcussen T."/>
            <person name="Sandve S.R."/>
            <person name="Heier L."/>
            <person name="Spannagl M."/>
            <person name="Pfeifer M."/>
            <person name="Jakobsen K.S."/>
            <person name="Wulff B.B."/>
            <person name="Steuernagel B."/>
            <person name="Mayer K.F."/>
            <person name="Olsen O.A."/>
        </authorList>
    </citation>
    <scope>NUCLEOTIDE SEQUENCE [LARGE SCALE GENOMIC DNA]</scope>
    <source>
        <strain evidence="8">cv. AL8/78</strain>
    </source>
</reference>
<protein>
    <recommendedName>
        <fullName evidence="6">O-fucosyltransferase family protein</fullName>
    </recommendedName>
</protein>
<accession>A0A453HI11</accession>
<evidence type="ECO:0000256" key="2">
    <source>
        <dbReference type="ARBA" id="ARBA00022676"/>
    </source>
</evidence>
<sequence length="452" mass="51570">VYRSHLVFERLLPEMRALASRPSPLMAPHYKKSGKRWVPCIRKRLTQSALPPSNGFLVIEANGGLNQQRISICDAVAVASLLNATLVSPAFHLNSVWRDSSKFGDIFDEDHFIETLRKHVRVVKELPENVSAQFDHNISSILNMRTKAFSSQSYYLEKVLPKLLELGAVRIAPFSNRLANSVPSNINALRCLANYEALRFSEPIRILADNMVDRMIKKSALTGGKYMSVHLRFEEDMVAFSCCIYDGDWKENIAMENARERGWRGKFRRPGRVINPEANRRNGRCPLAPIEVGMMLRGMGFDNTTSLYVASGKIYNAEKYMTPLRELFPLLQTKETITSPEELAQFKGHSSRLAALDYTVCLRSEAFVMTQGSNFPHFLMGHRRYLYGGHAKTITPDKQKMVLLFDNPDIRSALSDCYPTCLSARRSWRRPEFRHVKSGYRHLASFHLDSQF</sequence>
<evidence type="ECO:0000313" key="8">
    <source>
        <dbReference type="Proteomes" id="UP000015105"/>
    </source>
</evidence>
<dbReference type="Proteomes" id="UP000015105">
    <property type="component" value="Chromosome 4D"/>
</dbReference>
<reference evidence="7" key="5">
    <citation type="journal article" date="2021" name="G3 (Bethesda)">
        <title>Aegilops tauschii genome assembly Aet v5.0 features greater sequence contiguity and improved annotation.</title>
        <authorList>
            <person name="Wang L."/>
            <person name="Zhu T."/>
            <person name="Rodriguez J.C."/>
            <person name="Deal K.R."/>
            <person name="Dubcovsky J."/>
            <person name="McGuire P.E."/>
            <person name="Lux T."/>
            <person name="Spannagl M."/>
            <person name="Mayer K.F.X."/>
            <person name="Baldrich P."/>
            <person name="Meyers B.C."/>
            <person name="Huo N."/>
            <person name="Gu Y.Q."/>
            <person name="Zhou H."/>
            <person name="Devos K.M."/>
            <person name="Bennetzen J.L."/>
            <person name="Unver T."/>
            <person name="Budak H."/>
            <person name="Gulick P.J."/>
            <person name="Galiba G."/>
            <person name="Kalapos B."/>
            <person name="Nelson D.R."/>
            <person name="Li P."/>
            <person name="You F.M."/>
            <person name="Luo M.C."/>
            <person name="Dvorak J."/>
        </authorList>
    </citation>
    <scope>NUCLEOTIDE SEQUENCE [LARGE SCALE GENOMIC DNA]</scope>
    <source>
        <strain evidence="7">cv. AL8/78</strain>
    </source>
</reference>
<keyword evidence="5" id="KW-0119">Carbohydrate metabolism</keyword>
<name>A0A453HI11_AEGTS</name>
<dbReference type="GO" id="GO:0006004">
    <property type="term" value="P:fucose metabolic process"/>
    <property type="evidence" value="ECO:0007669"/>
    <property type="project" value="UniProtKB-KW"/>
</dbReference>
<evidence type="ECO:0000256" key="5">
    <source>
        <dbReference type="ARBA" id="ARBA00023277"/>
    </source>
</evidence>
<dbReference type="PANTHER" id="PTHR31288">
    <property type="entry name" value="O-FUCOSYLTRANSFERASE FAMILY PROTEIN"/>
    <property type="match status" value="1"/>
</dbReference>
<evidence type="ECO:0000256" key="1">
    <source>
        <dbReference type="ARBA" id="ARBA00007737"/>
    </source>
</evidence>
<dbReference type="InterPro" id="IPR019378">
    <property type="entry name" value="GDP-Fuc_O-FucTrfase"/>
</dbReference>
<dbReference type="PIRSF" id="PIRSF009360">
    <property type="entry name" value="UCP009360"/>
    <property type="match status" value="1"/>
</dbReference>
<evidence type="ECO:0000256" key="4">
    <source>
        <dbReference type="ARBA" id="ARBA00023253"/>
    </source>
</evidence>
<evidence type="ECO:0000256" key="3">
    <source>
        <dbReference type="ARBA" id="ARBA00022679"/>
    </source>
</evidence>
<keyword evidence="3" id="KW-0808">Transferase</keyword>
<dbReference type="EnsemblPlants" id="AET4Gv20195400.13">
    <property type="protein sequence ID" value="AET4Gv20195400.13"/>
    <property type="gene ID" value="AET4Gv20195400"/>
</dbReference>
<evidence type="ECO:0000256" key="6">
    <source>
        <dbReference type="ARBA" id="ARBA00030350"/>
    </source>
</evidence>
<proteinExistence type="inferred from homology"/>
<reference evidence="7" key="3">
    <citation type="journal article" date="2017" name="Nature">
        <title>Genome sequence of the progenitor of the wheat D genome Aegilops tauschii.</title>
        <authorList>
            <person name="Luo M.C."/>
            <person name="Gu Y.Q."/>
            <person name="Puiu D."/>
            <person name="Wang H."/>
            <person name="Twardziok S.O."/>
            <person name="Deal K.R."/>
            <person name="Huo N."/>
            <person name="Zhu T."/>
            <person name="Wang L."/>
            <person name="Wang Y."/>
            <person name="McGuire P.E."/>
            <person name="Liu S."/>
            <person name="Long H."/>
            <person name="Ramasamy R.K."/>
            <person name="Rodriguez J.C."/>
            <person name="Van S.L."/>
            <person name="Yuan L."/>
            <person name="Wang Z."/>
            <person name="Xia Z."/>
            <person name="Xiao L."/>
            <person name="Anderson O.D."/>
            <person name="Ouyang S."/>
            <person name="Liang Y."/>
            <person name="Zimin A.V."/>
            <person name="Pertea G."/>
            <person name="Qi P."/>
            <person name="Bennetzen J.L."/>
            <person name="Dai X."/>
            <person name="Dawson M.W."/>
            <person name="Muller H.G."/>
            <person name="Kugler K."/>
            <person name="Rivarola-Duarte L."/>
            <person name="Spannagl M."/>
            <person name="Mayer K.F.X."/>
            <person name="Lu F.H."/>
            <person name="Bevan M.W."/>
            <person name="Leroy P."/>
            <person name="Li P."/>
            <person name="You F.M."/>
            <person name="Sun Q."/>
            <person name="Liu Z."/>
            <person name="Lyons E."/>
            <person name="Wicker T."/>
            <person name="Salzberg S.L."/>
            <person name="Devos K.M."/>
            <person name="Dvorak J."/>
        </authorList>
    </citation>
    <scope>NUCLEOTIDE SEQUENCE [LARGE SCALE GENOMIC DNA]</scope>
    <source>
        <strain evidence="7">cv. AL8/78</strain>
    </source>
</reference>
<dbReference type="Pfam" id="PF10250">
    <property type="entry name" value="O-FucT"/>
    <property type="match status" value="1"/>
</dbReference>
<dbReference type="CDD" id="cd11299">
    <property type="entry name" value="O-FucT_plant"/>
    <property type="match status" value="1"/>
</dbReference>
<comment type="similarity">
    <text evidence="1">Belongs to the glycosyltransferase GT106 family.</text>
</comment>
<dbReference type="PANTHER" id="PTHR31288:SF22">
    <property type="entry name" value="O-FUCOSYLTRANSFERASE 9"/>
    <property type="match status" value="1"/>
</dbReference>
<reference evidence="8" key="2">
    <citation type="journal article" date="2017" name="Nat. Plants">
        <title>The Aegilops tauschii genome reveals multiple impacts of transposons.</title>
        <authorList>
            <person name="Zhao G."/>
            <person name="Zou C."/>
            <person name="Li K."/>
            <person name="Wang K."/>
            <person name="Li T."/>
            <person name="Gao L."/>
            <person name="Zhang X."/>
            <person name="Wang H."/>
            <person name="Yang Z."/>
            <person name="Liu X."/>
            <person name="Jiang W."/>
            <person name="Mao L."/>
            <person name="Kong X."/>
            <person name="Jiao Y."/>
            <person name="Jia J."/>
        </authorList>
    </citation>
    <scope>NUCLEOTIDE SEQUENCE [LARGE SCALE GENOMIC DNA]</scope>
    <source>
        <strain evidence="8">cv. AL8/78</strain>
    </source>
</reference>
<reference evidence="7" key="4">
    <citation type="submission" date="2019-03" db="UniProtKB">
        <authorList>
            <consortium name="EnsemblPlants"/>
        </authorList>
    </citation>
    <scope>IDENTIFICATION</scope>
</reference>
<dbReference type="Gene3D" id="3.40.50.11350">
    <property type="match status" value="1"/>
</dbReference>
<keyword evidence="4" id="KW-0294">Fucose metabolism</keyword>
<dbReference type="Gramene" id="AET4Gv20195400.13">
    <property type="protein sequence ID" value="AET4Gv20195400.13"/>
    <property type="gene ID" value="AET4Gv20195400"/>
</dbReference>
<dbReference type="GO" id="GO:0016757">
    <property type="term" value="F:glycosyltransferase activity"/>
    <property type="evidence" value="ECO:0007669"/>
    <property type="project" value="UniProtKB-KW"/>
</dbReference>
<keyword evidence="8" id="KW-1185">Reference proteome</keyword>
<organism evidence="7 8">
    <name type="scientific">Aegilops tauschii subsp. strangulata</name>
    <name type="common">Goatgrass</name>
    <dbReference type="NCBI Taxonomy" id="200361"/>
    <lineage>
        <taxon>Eukaryota</taxon>
        <taxon>Viridiplantae</taxon>
        <taxon>Streptophyta</taxon>
        <taxon>Embryophyta</taxon>
        <taxon>Tracheophyta</taxon>
        <taxon>Spermatophyta</taxon>
        <taxon>Magnoliopsida</taxon>
        <taxon>Liliopsida</taxon>
        <taxon>Poales</taxon>
        <taxon>Poaceae</taxon>
        <taxon>BOP clade</taxon>
        <taxon>Pooideae</taxon>
        <taxon>Triticodae</taxon>
        <taxon>Triticeae</taxon>
        <taxon>Triticinae</taxon>
        <taxon>Aegilops</taxon>
    </lineage>
</organism>